<name>A0A9J5WD27_SOLCO</name>
<dbReference type="Proteomes" id="UP000824120">
    <property type="component" value="Chromosome 12"/>
</dbReference>
<evidence type="ECO:0000256" key="1">
    <source>
        <dbReference type="SAM" id="SignalP"/>
    </source>
</evidence>
<evidence type="ECO:0000313" key="2">
    <source>
        <dbReference type="EMBL" id="KAG5573223.1"/>
    </source>
</evidence>
<keyword evidence="3" id="KW-1185">Reference proteome</keyword>
<feature type="signal peptide" evidence="1">
    <location>
        <begin position="1"/>
        <end position="27"/>
    </location>
</feature>
<organism evidence="2 3">
    <name type="scientific">Solanum commersonii</name>
    <name type="common">Commerson's wild potato</name>
    <name type="synonym">Commerson's nightshade</name>
    <dbReference type="NCBI Taxonomy" id="4109"/>
    <lineage>
        <taxon>Eukaryota</taxon>
        <taxon>Viridiplantae</taxon>
        <taxon>Streptophyta</taxon>
        <taxon>Embryophyta</taxon>
        <taxon>Tracheophyta</taxon>
        <taxon>Spermatophyta</taxon>
        <taxon>Magnoliopsida</taxon>
        <taxon>eudicotyledons</taxon>
        <taxon>Gunneridae</taxon>
        <taxon>Pentapetalae</taxon>
        <taxon>asterids</taxon>
        <taxon>lamiids</taxon>
        <taxon>Solanales</taxon>
        <taxon>Solanaceae</taxon>
        <taxon>Solanoideae</taxon>
        <taxon>Solaneae</taxon>
        <taxon>Solanum</taxon>
    </lineage>
</organism>
<reference evidence="2 3" key="1">
    <citation type="submission" date="2020-09" db="EMBL/GenBank/DDBJ databases">
        <title>De no assembly of potato wild relative species, Solanum commersonii.</title>
        <authorList>
            <person name="Cho K."/>
        </authorList>
    </citation>
    <scope>NUCLEOTIDE SEQUENCE [LARGE SCALE GENOMIC DNA]</scope>
    <source>
        <strain evidence="2">LZ3.2</strain>
        <tissue evidence="2">Leaf</tissue>
    </source>
</reference>
<evidence type="ECO:0000313" key="3">
    <source>
        <dbReference type="Proteomes" id="UP000824120"/>
    </source>
</evidence>
<keyword evidence="1" id="KW-0732">Signal</keyword>
<sequence>MKNVASNNVFLLKTLFLLCSILIVTQASRIGRRDFESNQAYASGIDVFKMEKNTNIQLDDSIVIDYAPAHQSPSVHHDRPPPNDRRSI</sequence>
<proteinExistence type="predicted"/>
<gene>
    <name evidence="2" type="ORF">H5410_062989</name>
</gene>
<dbReference type="EMBL" id="JACXVP010000012">
    <property type="protein sequence ID" value="KAG5573223.1"/>
    <property type="molecule type" value="Genomic_DNA"/>
</dbReference>
<dbReference type="OrthoDB" id="1304587at2759"/>
<comment type="caution">
    <text evidence="2">The sequence shown here is derived from an EMBL/GenBank/DDBJ whole genome shotgun (WGS) entry which is preliminary data.</text>
</comment>
<protein>
    <submittedName>
        <fullName evidence="2">Uncharacterized protein</fullName>
    </submittedName>
</protein>
<dbReference type="AlphaFoldDB" id="A0A9J5WD27"/>
<accession>A0A9J5WD27</accession>
<feature type="chain" id="PRO_5039898842" evidence="1">
    <location>
        <begin position="28"/>
        <end position="88"/>
    </location>
</feature>